<evidence type="ECO:0000256" key="2">
    <source>
        <dbReference type="ARBA" id="ARBA00023015"/>
    </source>
</evidence>
<evidence type="ECO:0000256" key="3">
    <source>
        <dbReference type="ARBA" id="ARBA00023125"/>
    </source>
</evidence>
<evidence type="ECO:0000256" key="1">
    <source>
        <dbReference type="ARBA" id="ARBA00004123"/>
    </source>
</evidence>
<name>A0A5N5FU83_9ROSA</name>
<dbReference type="OrthoDB" id="1750951at2759"/>
<dbReference type="Gene3D" id="3.30.890.10">
    <property type="entry name" value="Methyl-cpg-binding Protein 2, Chain A"/>
    <property type="match status" value="1"/>
</dbReference>
<evidence type="ECO:0000313" key="7">
    <source>
        <dbReference type="Proteomes" id="UP000327157"/>
    </source>
</evidence>
<dbReference type="AlphaFoldDB" id="A0A5N5FU83"/>
<accession>A0A5N5FU83</accession>
<keyword evidence="2" id="KW-0805">Transcription regulation</keyword>
<evidence type="ECO:0000256" key="5">
    <source>
        <dbReference type="ARBA" id="ARBA00023242"/>
    </source>
</evidence>
<reference evidence="6 7" key="1">
    <citation type="submission" date="2019-09" db="EMBL/GenBank/DDBJ databases">
        <authorList>
            <person name="Ou C."/>
        </authorList>
    </citation>
    <scope>NUCLEOTIDE SEQUENCE [LARGE SCALE GENOMIC DNA]</scope>
    <source>
        <strain evidence="6">S2</strain>
        <tissue evidence="6">Leaf</tissue>
    </source>
</reference>
<keyword evidence="7" id="KW-1185">Reference proteome</keyword>
<dbReference type="GO" id="GO:0005634">
    <property type="term" value="C:nucleus"/>
    <property type="evidence" value="ECO:0007669"/>
    <property type="project" value="UniProtKB-SubCell"/>
</dbReference>
<dbReference type="Proteomes" id="UP000327157">
    <property type="component" value="Chromosome 11"/>
</dbReference>
<reference evidence="7" key="2">
    <citation type="submission" date="2019-10" db="EMBL/GenBank/DDBJ databases">
        <title>A de novo genome assembly of a pear dwarfing rootstock.</title>
        <authorList>
            <person name="Wang F."/>
            <person name="Wang J."/>
            <person name="Li S."/>
            <person name="Zhang Y."/>
            <person name="Fang M."/>
            <person name="Ma L."/>
            <person name="Zhao Y."/>
            <person name="Jiang S."/>
        </authorList>
    </citation>
    <scope>NUCLEOTIDE SEQUENCE [LARGE SCALE GENOMIC DNA]</scope>
</reference>
<comment type="caution">
    <text evidence="6">The sequence shown here is derived from an EMBL/GenBank/DDBJ whole genome shotgun (WGS) entry which is preliminary data.</text>
</comment>
<evidence type="ECO:0000313" key="6">
    <source>
        <dbReference type="EMBL" id="KAB2606447.1"/>
    </source>
</evidence>
<keyword evidence="3" id="KW-0238">DNA-binding</keyword>
<keyword evidence="5" id="KW-0539">Nucleus</keyword>
<proteinExistence type="predicted"/>
<dbReference type="EMBL" id="SMOL01000559">
    <property type="protein sequence ID" value="KAB2606447.1"/>
    <property type="molecule type" value="Genomic_DNA"/>
</dbReference>
<dbReference type="SUPFAM" id="SSF54171">
    <property type="entry name" value="DNA-binding domain"/>
    <property type="match status" value="1"/>
</dbReference>
<gene>
    <name evidence="6" type="ORF">D8674_006164</name>
</gene>
<dbReference type="GO" id="GO:0003677">
    <property type="term" value="F:DNA binding"/>
    <property type="evidence" value="ECO:0007669"/>
    <property type="project" value="UniProtKB-KW"/>
</dbReference>
<protein>
    <recommendedName>
        <fullName evidence="8">MBD domain-containing protein</fullName>
    </recommendedName>
</protein>
<organism evidence="6 7">
    <name type="scientific">Pyrus ussuriensis x Pyrus communis</name>
    <dbReference type="NCBI Taxonomy" id="2448454"/>
    <lineage>
        <taxon>Eukaryota</taxon>
        <taxon>Viridiplantae</taxon>
        <taxon>Streptophyta</taxon>
        <taxon>Embryophyta</taxon>
        <taxon>Tracheophyta</taxon>
        <taxon>Spermatophyta</taxon>
        <taxon>Magnoliopsida</taxon>
        <taxon>eudicotyledons</taxon>
        <taxon>Gunneridae</taxon>
        <taxon>Pentapetalae</taxon>
        <taxon>rosids</taxon>
        <taxon>fabids</taxon>
        <taxon>Rosales</taxon>
        <taxon>Rosaceae</taxon>
        <taxon>Amygdaloideae</taxon>
        <taxon>Maleae</taxon>
        <taxon>Pyrus</taxon>
    </lineage>
</organism>
<evidence type="ECO:0008006" key="8">
    <source>
        <dbReference type="Google" id="ProtNLM"/>
    </source>
</evidence>
<keyword evidence="4" id="KW-0804">Transcription</keyword>
<comment type="subcellular location">
    <subcellularLocation>
        <location evidence="1">Nucleus</location>
    </subcellularLocation>
</comment>
<sequence>MPSRFCFWQLTRELLDGSVGATIHTKVASKSRGEQLIPAATKLLKMKQQFGSLPAQKEEQAEGDRVLCAVSYDAVPLQAVSAPQLQVKFVPGENYGLPEGWAVEEKPRTTVKGRCRTDKYCHHIPTGKRFRSLSDANKWIKEETTREQAHGTSKDGDEVFPSTLDGLVMKWYSELSARSIDCFESLANIFTNTYSMYHDIRKRHKAICRMAPQSRDKGLITYLRHFCVQLAEVEEPDDRLPTMVFKQRLYVYSPLSRS</sequence>
<reference evidence="6 7" key="3">
    <citation type="submission" date="2019-11" db="EMBL/GenBank/DDBJ databases">
        <title>A de novo genome assembly of a pear dwarfing rootstock.</title>
        <authorList>
            <person name="Wang F."/>
            <person name="Wang J."/>
            <person name="Li S."/>
            <person name="Zhang Y."/>
            <person name="Fang M."/>
            <person name="Ma L."/>
            <person name="Zhao Y."/>
            <person name="Jiang S."/>
        </authorList>
    </citation>
    <scope>NUCLEOTIDE SEQUENCE [LARGE SCALE GENOMIC DNA]</scope>
    <source>
        <strain evidence="6">S2</strain>
        <tissue evidence="6">Leaf</tissue>
    </source>
</reference>
<dbReference type="InterPro" id="IPR016177">
    <property type="entry name" value="DNA-bd_dom_sf"/>
</dbReference>
<evidence type="ECO:0000256" key="4">
    <source>
        <dbReference type="ARBA" id="ARBA00023163"/>
    </source>
</evidence>